<proteinExistence type="predicted"/>
<name>A0A3N0C493_9MICC</name>
<organism evidence="3 4">
    <name type="scientific">Arthrobacter oryzae</name>
    <dbReference type="NCBI Taxonomy" id="409290"/>
    <lineage>
        <taxon>Bacteria</taxon>
        <taxon>Bacillati</taxon>
        <taxon>Actinomycetota</taxon>
        <taxon>Actinomycetes</taxon>
        <taxon>Micrococcales</taxon>
        <taxon>Micrococcaceae</taxon>
        <taxon>Arthrobacter</taxon>
    </lineage>
</organism>
<feature type="transmembrane region" description="Helical" evidence="1">
    <location>
        <begin position="218"/>
        <end position="238"/>
    </location>
</feature>
<protein>
    <submittedName>
        <fullName evidence="3">Phosphatase PAP2 family protein</fullName>
    </submittedName>
</protein>
<dbReference type="EMBL" id="RBED01000074">
    <property type="protein sequence ID" value="RNL57474.1"/>
    <property type="molecule type" value="Genomic_DNA"/>
</dbReference>
<evidence type="ECO:0000259" key="2">
    <source>
        <dbReference type="SMART" id="SM00014"/>
    </source>
</evidence>
<keyword evidence="1" id="KW-0812">Transmembrane</keyword>
<sequence length="260" mass="28282">MAQGQARKSEGWWRAFHEKFIVEERYMAGTARRNLYRIAVGLMIVGAALFVVILAGVLQRGGVSDIDAPVRSWLLTLRGEPMTTLMIFLAIVFGPVALPIIILVVTVVWGFMARHAWRPILLASAMLTGVILAQIIGRSVGRERPPVDLMLFGEDFTFSFPSGHVLGASDFLLVSTFLIFSRRRNTGSAVLAFVAAGIGVVFAALSRLYLGYHWMTDAMASVSISLVVLGAVIALDTWRTARIPGEQITGTLSTEDSSQG</sequence>
<dbReference type="GO" id="GO:0042392">
    <property type="term" value="F:sphingosine-1-phosphate phosphatase activity"/>
    <property type="evidence" value="ECO:0007669"/>
    <property type="project" value="TreeGrafter"/>
</dbReference>
<dbReference type="Pfam" id="PF01569">
    <property type="entry name" value="PAP2"/>
    <property type="match status" value="1"/>
</dbReference>
<dbReference type="OrthoDB" id="5289372at2"/>
<dbReference type="PANTHER" id="PTHR14969">
    <property type="entry name" value="SPHINGOSINE-1-PHOSPHATE PHOSPHOHYDROLASE"/>
    <property type="match status" value="1"/>
</dbReference>
<feature type="transmembrane region" description="Helical" evidence="1">
    <location>
        <begin position="156"/>
        <end position="180"/>
    </location>
</feature>
<feature type="transmembrane region" description="Helical" evidence="1">
    <location>
        <begin position="119"/>
        <end position="136"/>
    </location>
</feature>
<dbReference type="Gene3D" id="1.20.144.10">
    <property type="entry name" value="Phosphatidic acid phosphatase type 2/haloperoxidase"/>
    <property type="match status" value="1"/>
</dbReference>
<dbReference type="Proteomes" id="UP000273807">
    <property type="component" value="Unassembled WGS sequence"/>
</dbReference>
<feature type="transmembrane region" description="Helical" evidence="1">
    <location>
        <begin position="85"/>
        <end position="112"/>
    </location>
</feature>
<comment type="caution">
    <text evidence="3">The sequence shown here is derived from an EMBL/GenBank/DDBJ whole genome shotgun (WGS) entry which is preliminary data.</text>
</comment>
<keyword evidence="1" id="KW-1133">Transmembrane helix</keyword>
<evidence type="ECO:0000256" key="1">
    <source>
        <dbReference type="SAM" id="Phobius"/>
    </source>
</evidence>
<reference evidence="3 4" key="1">
    <citation type="submission" date="2018-10" db="EMBL/GenBank/DDBJ databases">
        <title>Genome sequencing of Arthrobacter oryzae TNB02.</title>
        <authorList>
            <person name="Cho Y.-J."/>
            <person name="Cho A."/>
            <person name="Kim O.-S."/>
        </authorList>
    </citation>
    <scope>NUCLEOTIDE SEQUENCE [LARGE SCALE GENOMIC DNA]</scope>
    <source>
        <strain evidence="3 4">TNB02</strain>
    </source>
</reference>
<dbReference type="RefSeq" id="WP_123254720.1">
    <property type="nucleotide sequence ID" value="NZ_RBED01000074.1"/>
</dbReference>
<feature type="domain" description="Phosphatidic acid phosphatase type 2/haloperoxidase" evidence="2">
    <location>
        <begin position="121"/>
        <end position="233"/>
    </location>
</feature>
<evidence type="ECO:0000313" key="4">
    <source>
        <dbReference type="Proteomes" id="UP000273807"/>
    </source>
</evidence>
<keyword evidence="1" id="KW-0472">Membrane</keyword>
<gene>
    <name evidence="3" type="ORF">D7003_06885</name>
</gene>
<dbReference type="PANTHER" id="PTHR14969:SF13">
    <property type="entry name" value="AT30094P"/>
    <property type="match status" value="1"/>
</dbReference>
<feature type="transmembrane region" description="Helical" evidence="1">
    <location>
        <begin position="189"/>
        <end position="212"/>
    </location>
</feature>
<dbReference type="SUPFAM" id="SSF48317">
    <property type="entry name" value="Acid phosphatase/Vanadium-dependent haloperoxidase"/>
    <property type="match status" value="1"/>
</dbReference>
<dbReference type="InterPro" id="IPR000326">
    <property type="entry name" value="PAP2/HPO"/>
</dbReference>
<dbReference type="AlphaFoldDB" id="A0A3N0C493"/>
<dbReference type="CDD" id="cd03392">
    <property type="entry name" value="PAP2_like_2"/>
    <property type="match status" value="1"/>
</dbReference>
<dbReference type="InterPro" id="IPR036938">
    <property type="entry name" value="PAP2/HPO_sf"/>
</dbReference>
<dbReference type="SMART" id="SM00014">
    <property type="entry name" value="acidPPc"/>
    <property type="match status" value="1"/>
</dbReference>
<evidence type="ECO:0000313" key="3">
    <source>
        <dbReference type="EMBL" id="RNL57474.1"/>
    </source>
</evidence>
<keyword evidence="4" id="KW-1185">Reference proteome</keyword>
<accession>A0A3N0C493</accession>
<feature type="transmembrane region" description="Helical" evidence="1">
    <location>
        <begin position="35"/>
        <end position="58"/>
    </location>
</feature>